<dbReference type="AlphaFoldDB" id="A0ABD0V6P4"/>
<feature type="repeat" description="PPR" evidence="2">
    <location>
        <begin position="414"/>
        <end position="448"/>
    </location>
</feature>
<keyword evidence="1" id="KW-0677">Repeat</keyword>
<gene>
    <name evidence="4" type="ORF">M5K25_009798</name>
</gene>
<name>A0ABD0V6P4_DENTH</name>
<dbReference type="EMBL" id="JANQDX010000008">
    <property type="protein sequence ID" value="KAL0920649.1"/>
    <property type="molecule type" value="Genomic_DNA"/>
</dbReference>
<dbReference type="PANTHER" id="PTHR47930:SF2">
    <property type="entry name" value="PENTATRICOPEPTIDE REPEAT PROTEIN (AFU_ORTHOLOGUE AFUA_8G04250)"/>
    <property type="match status" value="1"/>
</dbReference>
<evidence type="ECO:0000256" key="2">
    <source>
        <dbReference type="PROSITE-ProRule" id="PRU00708"/>
    </source>
</evidence>
<evidence type="ECO:0000313" key="4">
    <source>
        <dbReference type="EMBL" id="KAL0920649.1"/>
    </source>
</evidence>
<evidence type="ECO:0008006" key="6">
    <source>
        <dbReference type="Google" id="ProtNLM"/>
    </source>
</evidence>
<evidence type="ECO:0000313" key="5">
    <source>
        <dbReference type="Proteomes" id="UP001552299"/>
    </source>
</evidence>
<reference evidence="4 5" key="1">
    <citation type="journal article" date="2024" name="Plant Biotechnol. J.">
        <title>Dendrobium thyrsiflorum genome and its molecular insights into genes involved in important horticultural traits.</title>
        <authorList>
            <person name="Chen B."/>
            <person name="Wang J.Y."/>
            <person name="Zheng P.J."/>
            <person name="Li K.L."/>
            <person name="Liang Y.M."/>
            <person name="Chen X.F."/>
            <person name="Zhang C."/>
            <person name="Zhao X."/>
            <person name="He X."/>
            <person name="Zhang G.Q."/>
            <person name="Liu Z.J."/>
            <person name="Xu Q."/>
        </authorList>
    </citation>
    <scope>NUCLEOTIDE SEQUENCE [LARGE SCALE GENOMIC DNA]</scope>
    <source>
        <strain evidence="4">GZMU011</strain>
    </source>
</reference>
<proteinExistence type="predicted"/>
<protein>
    <recommendedName>
        <fullName evidence="6">Pentatricopeptide repeat-containing protein</fullName>
    </recommendedName>
</protein>
<keyword evidence="5" id="KW-1185">Reference proteome</keyword>
<dbReference type="Pfam" id="PF13812">
    <property type="entry name" value="PPR_3"/>
    <property type="match status" value="1"/>
</dbReference>
<dbReference type="PANTHER" id="PTHR47930">
    <property type="entry name" value="YALI0C12947P"/>
    <property type="match status" value="1"/>
</dbReference>
<evidence type="ECO:0000256" key="1">
    <source>
        <dbReference type="ARBA" id="ARBA00022737"/>
    </source>
</evidence>
<sequence>MEQILFNPLLQIPKTTFLSASMNRFQAPAILTASQASSSRPKVPLENHRYPRRTELPLGPSITRFPLQNRKLGDAHDSNPEETEEKSNLYNVGNAAANESEWSPDELEAIAALFQRRMPEKAGKRTRKRSFPLPSPYRKRLQQIPTPKRHIRLAARETLSPRSSFTDQVYKNPEALIHISRQIASLPPEVDASEVLDEWSPFLRKGSLSMTIRELGHLGLPKRALETLCWVQKLRPFLFPDDRTLSSTIEVLARNGELKIESELEMFLNSASRCVVEAMVRGFIKGGNLSRARHLLVLARDSKRTLDPSLHAKLILEAGKTPNGYKLVLALLDELGERDSLDLKPQDTTSIMKVCINLGRFETVESLFNWFRNSGRSPSIVMYTTVIYSRYCSKKYGEGLALVWEMEGLDFLLDLPAYRVVIRLCVALNDLERAVRYFLRLKEAGFAPTYDIYKDMIKAYASSGRLAKCRKICKEVEMAGLKLDKEALTLLSEMEGKRFLCIPLLFQHSSGRKGIDNLLIFNS</sequence>
<dbReference type="InterPro" id="IPR011990">
    <property type="entry name" value="TPR-like_helical_dom_sf"/>
</dbReference>
<dbReference type="PROSITE" id="PS51375">
    <property type="entry name" value="PPR"/>
    <property type="match status" value="1"/>
</dbReference>
<feature type="region of interest" description="Disordered" evidence="3">
    <location>
        <begin position="52"/>
        <end position="90"/>
    </location>
</feature>
<dbReference type="InterPro" id="IPR002885">
    <property type="entry name" value="PPR_rpt"/>
</dbReference>
<comment type="caution">
    <text evidence="4">The sequence shown here is derived from an EMBL/GenBank/DDBJ whole genome shotgun (WGS) entry which is preliminary data.</text>
</comment>
<dbReference type="Proteomes" id="UP001552299">
    <property type="component" value="Unassembled WGS sequence"/>
</dbReference>
<accession>A0ABD0V6P4</accession>
<evidence type="ECO:0000256" key="3">
    <source>
        <dbReference type="SAM" id="MobiDB-lite"/>
    </source>
</evidence>
<feature type="region of interest" description="Disordered" evidence="3">
    <location>
        <begin position="119"/>
        <end position="138"/>
    </location>
</feature>
<dbReference type="Gene3D" id="1.25.40.10">
    <property type="entry name" value="Tetratricopeptide repeat domain"/>
    <property type="match status" value="1"/>
</dbReference>
<organism evidence="4 5">
    <name type="scientific">Dendrobium thyrsiflorum</name>
    <name type="common">Pinecone-like raceme dendrobium</name>
    <name type="synonym">Orchid</name>
    <dbReference type="NCBI Taxonomy" id="117978"/>
    <lineage>
        <taxon>Eukaryota</taxon>
        <taxon>Viridiplantae</taxon>
        <taxon>Streptophyta</taxon>
        <taxon>Embryophyta</taxon>
        <taxon>Tracheophyta</taxon>
        <taxon>Spermatophyta</taxon>
        <taxon>Magnoliopsida</taxon>
        <taxon>Liliopsida</taxon>
        <taxon>Asparagales</taxon>
        <taxon>Orchidaceae</taxon>
        <taxon>Epidendroideae</taxon>
        <taxon>Malaxideae</taxon>
        <taxon>Dendrobiinae</taxon>
        <taxon>Dendrobium</taxon>
    </lineage>
</organism>